<name>A0A5N6TCX5_ASPAV</name>
<dbReference type="EMBL" id="ML742791">
    <property type="protein sequence ID" value="KAE8144130.1"/>
    <property type="molecule type" value="Genomic_DNA"/>
</dbReference>
<protein>
    <submittedName>
        <fullName evidence="2">Uncharacterized protein</fullName>
    </submittedName>
</protein>
<gene>
    <name evidence="2" type="ORF">BDV25DRAFT_167586</name>
</gene>
<feature type="region of interest" description="Disordered" evidence="1">
    <location>
        <begin position="39"/>
        <end position="60"/>
    </location>
</feature>
<dbReference type="Proteomes" id="UP000325780">
    <property type="component" value="Unassembled WGS sequence"/>
</dbReference>
<evidence type="ECO:0000313" key="3">
    <source>
        <dbReference type="Proteomes" id="UP000325780"/>
    </source>
</evidence>
<dbReference type="AlphaFoldDB" id="A0A5N6TCX5"/>
<sequence length="60" mass="6584">MFYGGVYGVNCGLFVTVAFHDLRLATALESPIRDAVHTASRSRGTAVRRPLSTIPDRLIH</sequence>
<evidence type="ECO:0000313" key="2">
    <source>
        <dbReference type="EMBL" id="KAE8144130.1"/>
    </source>
</evidence>
<organism evidence="2 3">
    <name type="scientific">Aspergillus avenaceus</name>
    <dbReference type="NCBI Taxonomy" id="36643"/>
    <lineage>
        <taxon>Eukaryota</taxon>
        <taxon>Fungi</taxon>
        <taxon>Dikarya</taxon>
        <taxon>Ascomycota</taxon>
        <taxon>Pezizomycotina</taxon>
        <taxon>Eurotiomycetes</taxon>
        <taxon>Eurotiomycetidae</taxon>
        <taxon>Eurotiales</taxon>
        <taxon>Aspergillaceae</taxon>
        <taxon>Aspergillus</taxon>
        <taxon>Aspergillus subgen. Circumdati</taxon>
    </lineage>
</organism>
<keyword evidence="3" id="KW-1185">Reference proteome</keyword>
<evidence type="ECO:0000256" key="1">
    <source>
        <dbReference type="SAM" id="MobiDB-lite"/>
    </source>
</evidence>
<proteinExistence type="predicted"/>
<accession>A0A5N6TCX5</accession>
<reference evidence="2 3" key="1">
    <citation type="submission" date="2019-04" db="EMBL/GenBank/DDBJ databases">
        <title>Friends and foes A comparative genomics study of 23 Aspergillus species from section Flavi.</title>
        <authorList>
            <consortium name="DOE Joint Genome Institute"/>
            <person name="Kjaerbolling I."/>
            <person name="Vesth T."/>
            <person name="Frisvad J.C."/>
            <person name="Nybo J.L."/>
            <person name="Theobald S."/>
            <person name="Kildgaard S."/>
            <person name="Isbrandt T."/>
            <person name="Kuo A."/>
            <person name="Sato A."/>
            <person name="Lyhne E.K."/>
            <person name="Kogle M.E."/>
            <person name="Wiebenga A."/>
            <person name="Kun R.S."/>
            <person name="Lubbers R.J."/>
            <person name="Makela M.R."/>
            <person name="Barry K."/>
            <person name="Chovatia M."/>
            <person name="Clum A."/>
            <person name="Daum C."/>
            <person name="Haridas S."/>
            <person name="He G."/>
            <person name="LaButti K."/>
            <person name="Lipzen A."/>
            <person name="Mondo S."/>
            <person name="Riley R."/>
            <person name="Salamov A."/>
            <person name="Simmons B.A."/>
            <person name="Magnuson J.K."/>
            <person name="Henrissat B."/>
            <person name="Mortensen U.H."/>
            <person name="Larsen T.O."/>
            <person name="Devries R.P."/>
            <person name="Grigoriev I.V."/>
            <person name="Machida M."/>
            <person name="Baker S.E."/>
            <person name="Andersen M.R."/>
        </authorList>
    </citation>
    <scope>NUCLEOTIDE SEQUENCE [LARGE SCALE GENOMIC DNA]</scope>
    <source>
        <strain evidence="2 3">IBT 18842</strain>
    </source>
</reference>